<organism evidence="1 2">
    <name type="scientific">Trichomonas vaginalis (strain ATCC PRA-98 / G3)</name>
    <dbReference type="NCBI Taxonomy" id="412133"/>
    <lineage>
        <taxon>Eukaryota</taxon>
        <taxon>Metamonada</taxon>
        <taxon>Parabasalia</taxon>
        <taxon>Trichomonadida</taxon>
        <taxon>Trichomonadidae</taxon>
        <taxon>Trichomonas</taxon>
    </lineage>
</organism>
<accession>A2FMP1</accession>
<name>A2FMP1_TRIV3</name>
<dbReference type="AlphaFoldDB" id="A2FMP1"/>
<dbReference type="VEuPathDB" id="TrichDB:TVAGG3_1002780"/>
<protein>
    <submittedName>
        <fullName evidence="1">Uncharacterized protein</fullName>
    </submittedName>
</protein>
<reference evidence="1" key="2">
    <citation type="journal article" date="2007" name="Science">
        <title>Draft genome sequence of the sexually transmitted pathogen Trichomonas vaginalis.</title>
        <authorList>
            <person name="Carlton J.M."/>
            <person name="Hirt R.P."/>
            <person name="Silva J.C."/>
            <person name="Delcher A.L."/>
            <person name="Schatz M."/>
            <person name="Zhao Q."/>
            <person name="Wortman J.R."/>
            <person name="Bidwell S.L."/>
            <person name="Alsmark U.C.M."/>
            <person name="Besteiro S."/>
            <person name="Sicheritz-Ponten T."/>
            <person name="Noel C.J."/>
            <person name="Dacks J.B."/>
            <person name="Foster P.G."/>
            <person name="Simillion C."/>
            <person name="Van de Peer Y."/>
            <person name="Miranda-Saavedra D."/>
            <person name="Barton G.J."/>
            <person name="Westrop G.D."/>
            <person name="Mueller S."/>
            <person name="Dessi D."/>
            <person name="Fiori P.L."/>
            <person name="Ren Q."/>
            <person name="Paulsen I."/>
            <person name="Zhang H."/>
            <person name="Bastida-Corcuera F.D."/>
            <person name="Simoes-Barbosa A."/>
            <person name="Brown M.T."/>
            <person name="Hayes R.D."/>
            <person name="Mukherjee M."/>
            <person name="Okumura C.Y."/>
            <person name="Schneider R."/>
            <person name="Smith A.J."/>
            <person name="Vanacova S."/>
            <person name="Villalvazo M."/>
            <person name="Haas B.J."/>
            <person name="Pertea M."/>
            <person name="Feldblyum T.V."/>
            <person name="Utterback T.R."/>
            <person name="Shu C.L."/>
            <person name="Osoegawa K."/>
            <person name="de Jong P.J."/>
            <person name="Hrdy I."/>
            <person name="Horvathova L."/>
            <person name="Zubacova Z."/>
            <person name="Dolezal P."/>
            <person name="Malik S.B."/>
            <person name="Logsdon J.M. Jr."/>
            <person name="Henze K."/>
            <person name="Gupta A."/>
            <person name="Wang C.C."/>
            <person name="Dunne R.L."/>
            <person name="Upcroft J.A."/>
            <person name="Upcroft P."/>
            <person name="White O."/>
            <person name="Salzberg S.L."/>
            <person name="Tang P."/>
            <person name="Chiu C.-H."/>
            <person name="Lee Y.-S."/>
            <person name="Embley T.M."/>
            <person name="Coombs G.H."/>
            <person name="Mottram J.C."/>
            <person name="Tachezy J."/>
            <person name="Fraser-Liggett C.M."/>
            <person name="Johnson P.J."/>
        </authorList>
    </citation>
    <scope>NUCLEOTIDE SEQUENCE [LARGE SCALE GENOMIC DNA]</scope>
    <source>
        <strain evidence="1">G3</strain>
    </source>
</reference>
<sequence length="109" mass="12597">MSNHSAVPIQFNELMDILKDDIEISDALYQLKANSDEELNSIYKGIKTKLLQSKKCLPQSIIKSISIISTYNNRSMKSYLKLAKQIYDDYHPASIIGIQIIFDYLFFKE</sequence>
<dbReference type="KEGG" id="tva:4751566"/>
<evidence type="ECO:0000313" key="1">
    <source>
        <dbReference type="EMBL" id="EAX93841.1"/>
    </source>
</evidence>
<dbReference type="Proteomes" id="UP000001542">
    <property type="component" value="Unassembled WGS sequence"/>
</dbReference>
<proteinExistence type="predicted"/>
<dbReference type="RefSeq" id="XP_001306771.1">
    <property type="nucleotide sequence ID" value="XM_001306770.1"/>
</dbReference>
<reference evidence="1" key="1">
    <citation type="submission" date="2006-10" db="EMBL/GenBank/DDBJ databases">
        <authorList>
            <person name="Amadeo P."/>
            <person name="Zhao Q."/>
            <person name="Wortman J."/>
            <person name="Fraser-Liggett C."/>
            <person name="Carlton J."/>
        </authorList>
    </citation>
    <scope>NUCLEOTIDE SEQUENCE</scope>
    <source>
        <strain evidence="1">G3</strain>
    </source>
</reference>
<evidence type="ECO:0000313" key="2">
    <source>
        <dbReference type="Proteomes" id="UP000001542"/>
    </source>
</evidence>
<dbReference type="InParanoid" id="A2FMP1"/>
<dbReference type="EMBL" id="DS113890">
    <property type="protein sequence ID" value="EAX93841.1"/>
    <property type="molecule type" value="Genomic_DNA"/>
</dbReference>
<gene>
    <name evidence="1" type="ORF">TVAG_177490</name>
</gene>
<keyword evidence="2" id="KW-1185">Reference proteome</keyword>